<feature type="compositionally biased region" description="Pro residues" evidence="1">
    <location>
        <begin position="114"/>
        <end position="127"/>
    </location>
</feature>
<dbReference type="RefSeq" id="XP_073562219.1">
    <property type="nucleotide sequence ID" value="XM_073698847.1"/>
</dbReference>
<keyword evidence="4" id="KW-1185">Reference proteome</keyword>
<dbReference type="Proteomes" id="UP001642720">
    <property type="component" value="Unassembled WGS sequence"/>
</dbReference>
<feature type="signal peptide" evidence="2">
    <location>
        <begin position="1"/>
        <end position="16"/>
    </location>
</feature>
<evidence type="ECO:0008006" key="5">
    <source>
        <dbReference type="Google" id="ProtNLM"/>
    </source>
</evidence>
<sequence length="273" mass="27467">MASLAHFALMASTASGALLTLSNFQGLTTSVPVQCLYAYNMPIQRCTPADFAAGASCSQSCIAGLQAAQFTVRGLCFSVNAPVNSLLKQIQAGHILDVLCGPKKAPIPITTPSVAPPKQTPPVPAPLPTSKTTPTGVAPRPIFSTLSTSTTPTQATSSSALAEATTSITTSEASSTSTESRADTASEAASSSTTTSTTEDPSSPTPQPSIDDQPSSSTRTAKPKPTRPPNSQPGSGGGSPFDFVPASRATQLGLAGGSVAIAMAIASTALMLL</sequence>
<reference evidence="3 4" key="1">
    <citation type="submission" date="2018-01" db="EMBL/GenBank/DDBJ databases">
        <title>Genome characterization of the sugarcane-associated fungus Trichoderma ghanense CCMA-1212 and their application in lignocelulose bioconversion.</title>
        <authorList>
            <person name="Steindorff A.S."/>
            <person name="Mendes T.D."/>
            <person name="Vilela E.S.D."/>
            <person name="Rodrigues D.S."/>
            <person name="Formighieri E.F."/>
            <person name="Melo I.S."/>
            <person name="Favaro L.C.L."/>
        </authorList>
    </citation>
    <scope>NUCLEOTIDE SEQUENCE [LARGE SCALE GENOMIC DNA]</scope>
    <source>
        <strain evidence="3 4">CCMA-1212</strain>
    </source>
</reference>
<proteinExistence type="predicted"/>
<comment type="caution">
    <text evidence="3">The sequence shown here is derived from an EMBL/GenBank/DDBJ whole genome shotgun (WGS) entry which is preliminary data.</text>
</comment>
<dbReference type="EMBL" id="PPTA01000002">
    <property type="protein sequence ID" value="TFB06018.1"/>
    <property type="molecule type" value="Genomic_DNA"/>
</dbReference>
<feature type="chain" id="PRO_5045935299" description="Extracellular membrane protein CFEM domain-containing protein" evidence="2">
    <location>
        <begin position="17"/>
        <end position="273"/>
    </location>
</feature>
<evidence type="ECO:0000313" key="4">
    <source>
        <dbReference type="Proteomes" id="UP001642720"/>
    </source>
</evidence>
<protein>
    <recommendedName>
        <fullName evidence="5">Extracellular membrane protein CFEM domain-containing protein</fullName>
    </recommendedName>
</protein>
<organism evidence="3 4">
    <name type="scientific">Trichoderma ghanense</name>
    <dbReference type="NCBI Taxonomy" id="65468"/>
    <lineage>
        <taxon>Eukaryota</taxon>
        <taxon>Fungi</taxon>
        <taxon>Dikarya</taxon>
        <taxon>Ascomycota</taxon>
        <taxon>Pezizomycotina</taxon>
        <taxon>Sordariomycetes</taxon>
        <taxon>Hypocreomycetidae</taxon>
        <taxon>Hypocreales</taxon>
        <taxon>Hypocreaceae</taxon>
        <taxon>Trichoderma</taxon>
    </lineage>
</organism>
<feature type="compositionally biased region" description="Low complexity" evidence="1">
    <location>
        <begin position="144"/>
        <end position="220"/>
    </location>
</feature>
<evidence type="ECO:0000256" key="2">
    <source>
        <dbReference type="SAM" id="SignalP"/>
    </source>
</evidence>
<feature type="region of interest" description="Disordered" evidence="1">
    <location>
        <begin position="110"/>
        <end position="245"/>
    </location>
</feature>
<gene>
    <name evidence="3" type="ORF">CCMA1212_001422</name>
</gene>
<evidence type="ECO:0000313" key="3">
    <source>
        <dbReference type="EMBL" id="TFB06018.1"/>
    </source>
</evidence>
<keyword evidence="2" id="KW-0732">Signal</keyword>
<name>A0ABY2HCP1_9HYPO</name>
<accession>A0ABY2HCP1</accession>
<evidence type="ECO:0000256" key="1">
    <source>
        <dbReference type="SAM" id="MobiDB-lite"/>
    </source>
</evidence>
<dbReference type="GeneID" id="300573297"/>